<evidence type="ECO:0000256" key="1">
    <source>
        <dbReference type="SAM" id="Phobius"/>
    </source>
</evidence>
<evidence type="ECO:0000259" key="2">
    <source>
        <dbReference type="Pfam" id="PF00535"/>
    </source>
</evidence>
<sequence>MRNQNTTYLVSIIIPVFNREALIVETLHSIKNQTYLNWECILVDDGSTDQTIEVIKSFIEKDQRFVLLKRPELEEKGANVCRNIGMAKSSGDYLVFFDSDDLMVSTYLEKQLHNIVNSNADFSVCKMDFFEKNDHYFTREKPCYHKELWENYVTRQLTILTGSVMWSKAFLSLHGMSFNIKLQAAQEWDFISRALLHSPVHAFADSLLYHSRMHEDSISYADHKLRIRESSYVLARKLYYSEFHEIFTDRLKLYFQKYFKDEFKKKQRFGWISEALDLYFYNLKYFYSSRFLIVGILSIFSFFFFKKGENLLKLLDFKKLQS</sequence>
<accession>A0ABX5E5I6</accession>
<dbReference type="PANTHER" id="PTHR22916">
    <property type="entry name" value="GLYCOSYLTRANSFERASE"/>
    <property type="match status" value="1"/>
</dbReference>
<feature type="transmembrane region" description="Helical" evidence="1">
    <location>
        <begin position="285"/>
        <end position="305"/>
    </location>
</feature>
<feature type="domain" description="Glycosyltransferase 2-like" evidence="2">
    <location>
        <begin position="11"/>
        <end position="142"/>
    </location>
</feature>
<gene>
    <name evidence="3" type="ORF">LY02_01392</name>
</gene>
<name>A0ABX5E5I6_NONUL</name>
<comment type="caution">
    <text evidence="3">The sequence shown here is derived from an EMBL/GenBank/DDBJ whole genome shotgun (WGS) entry which is preliminary data.</text>
</comment>
<keyword evidence="1" id="KW-1133">Transmembrane helix</keyword>
<reference evidence="3 4" key="1">
    <citation type="submission" date="2018-03" db="EMBL/GenBank/DDBJ databases">
        <title>Genomic Encyclopedia of Archaeal and Bacterial Type Strains, Phase II (KMG-II): from individual species to whole genera.</title>
        <authorList>
            <person name="Goeker M."/>
        </authorList>
    </citation>
    <scope>NUCLEOTIDE SEQUENCE [LARGE SCALE GENOMIC DNA]</scope>
    <source>
        <strain evidence="3 4">DSM 22727</strain>
    </source>
</reference>
<keyword evidence="4" id="KW-1185">Reference proteome</keyword>
<dbReference type="Proteomes" id="UP000239997">
    <property type="component" value="Unassembled WGS sequence"/>
</dbReference>
<dbReference type="RefSeq" id="WP_051788668.1">
    <property type="nucleotide sequence ID" value="NZ_JPJI01000026.1"/>
</dbReference>
<protein>
    <submittedName>
        <fullName evidence="3">Glycosyltransferase involved in cell wall biosynthesis</fullName>
    </submittedName>
</protein>
<proteinExistence type="predicted"/>
<dbReference type="Gene3D" id="3.90.550.10">
    <property type="entry name" value="Spore Coat Polysaccharide Biosynthesis Protein SpsA, Chain A"/>
    <property type="match status" value="1"/>
</dbReference>
<dbReference type="CDD" id="cd00761">
    <property type="entry name" value="Glyco_tranf_GTA_type"/>
    <property type="match status" value="1"/>
</dbReference>
<dbReference type="EMBL" id="PVNA01000002">
    <property type="protein sequence ID" value="PRX14362.1"/>
    <property type="molecule type" value="Genomic_DNA"/>
</dbReference>
<evidence type="ECO:0000313" key="3">
    <source>
        <dbReference type="EMBL" id="PRX14362.1"/>
    </source>
</evidence>
<dbReference type="InterPro" id="IPR029044">
    <property type="entry name" value="Nucleotide-diphossugar_trans"/>
</dbReference>
<keyword evidence="1" id="KW-0812">Transmembrane</keyword>
<dbReference type="SUPFAM" id="SSF53448">
    <property type="entry name" value="Nucleotide-diphospho-sugar transferases"/>
    <property type="match status" value="1"/>
</dbReference>
<dbReference type="InterPro" id="IPR001173">
    <property type="entry name" value="Glyco_trans_2-like"/>
</dbReference>
<dbReference type="Pfam" id="PF00535">
    <property type="entry name" value="Glycos_transf_2"/>
    <property type="match status" value="1"/>
</dbReference>
<evidence type="ECO:0000313" key="4">
    <source>
        <dbReference type="Proteomes" id="UP000239997"/>
    </source>
</evidence>
<keyword evidence="1" id="KW-0472">Membrane</keyword>
<organism evidence="3 4">
    <name type="scientific">Nonlabens ulvanivorans</name>
    <name type="common">Persicivirga ulvanivorans</name>
    <dbReference type="NCBI Taxonomy" id="906888"/>
    <lineage>
        <taxon>Bacteria</taxon>
        <taxon>Pseudomonadati</taxon>
        <taxon>Bacteroidota</taxon>
        <taxon>Flavobacteriia</taxon>
        <taxon>Flavobacteriales</taxon>
        <taxon>Flavobacteriaceae</taxon>
        <taxon>Nonlabens</taxon>
    </lineage>
</organism>